<dbReference type="Proteomes" id="UP001250181">
    <property type="component" value="Unassembled WGS sequence"/>
</dbReference>
<dbReference type="EMBL" id="JAWCTQ010000009">
    <property type="protein sequence ID" value="MDT9682469.1"/>
    <property type="molecule type" value="Genomic_DNA"/>
</dbReference>
<evidence type="ECO:0000256" key="5">
    <source>
        <dbReference type="ARBA" id="ARBA00023316"/>
    </source>
</evidence>
<gene>
    <name evidence="9" type="ORF">RND61_10365</name>
</gene>
<dbReference type="PROSITE" id="PS52029">
    <property type="entry name" value="LD_TPASE"/>
    <property type="match status" value="1"/>
</dbReference>
<evidence type="ECO:0000256" key="3">
    <source>
        <dbReference type="ARBA" id="ARBA00022960"/>
    </source>
</evidence>
<name>A0ABU3QIA2_9ACTN</name>
<feature type="active site" description="Proton donor/acceptor" evidence="6">
    <location>
        <position position="152"/>
    </location>
</feature>
<feature type="signal peptide" evidence="7">
    <location>
        <begin position="1"/>
        <end position="27"/>
    </location>
</feature>
<feature type="domain" description="L,D-TPase catalytic" evidence="8">
    <location>
        <begin position="60"/>
        <end position="210"/>
    </location>
</feature>
<evidence type="ECO:0000256" key="2">
    <source>
        <dbReference type="ARBA" id="ARBA00022679"/>
    </source>
</evidence>
<sequence length="213" mass="22944">MKRLTTAALAGVLLAGGLAAVAQPTQAAPASTGAPQAAAVSEAAVTRAAGSTSTYYFLFDKNQSSPTKSKLYFMKSVPGKDKVIKSYRAGSGNGSKNECATMKGWLPNGSYKVLGHEKRKKGGARGINGYAIHVQDKLCKNGKTKRTELFIHSEMKSNGQQGPKQPGKDSPYRWDGAGDYYSYGCIKITPKDIQDLFRTADRYGWPKQLKVVN</sequence>
<dbReference type="Pfam" id="PF03734">
    <property type="entry name" value="YkuD"/>
    <property type="match status" value="1"/>
</dbReference>
<keyword evidence="10" id="KW-1185">Reference proteome</keyword>
<dbReference type="InterPro" id="IPR005490">
    <property type="entry name" value="LD_TPept_cat_dom"/>
</dbReference>
<protein>
    <recommendedName>
        <fullName evidence="8">L,D-TPase catalytic domain-containing protein</fullName>
    </recommendedName>
</protein>
<dbReference type="Gene3D" id="2.40.440.10">
    <property type="entry name" value="L,D-transpeptidase catalytic domain-like"/>
    <property type="match status" value="1"/>
</dbReference>
<accession>A0ABU3QIA2</accession>
<keyword evidence="2" id="KW-0808">Transferase</keyword>
<keyword evidence="3 6" id="KW-0133">Cell shape</keyword>
<feature type="chain" id="PRO_5045411117" description="L,D-TPase catalytic domain-containing protein" evidence="7">
    <location>
        <begin position="28"/>
        <end position="213"/>
    </location>
</feature>
<evidence type="ECO:0000256" key="6">
    <source>
        <dbReference type="PROSITE-ProRule" id="PRU01373"/>
    </source>
</evidence>
<feature type="active site" description="Nucleophile" evidence="6">
    <location>
        <position position="185"/>
    </location>
</feature>
<evidence type="ECO:0000313" key="9">
    <source>
        <dbReference type="EMBL" id="MDT9682469.1"/>
    </source>
</evidence>
<dbReference type="InterPro" id="IPR038063">
    <property type="entry name" value="Transpep_catalytic_dom"/>
</dbReference>
<evidence type="ECO:0000256" key="7">
    <source>
        <dbReference type="SAM" id="SignalP"/>
    </source>
</evidence>
<comment type="caution">
    <text evidence="9">The sequence shown here is derived from an EMBL/GenBank/DDBJ whole genome shotgun (WGS) entry which is preliminary data.</text>
</comment>
<reference evidence="9 10" key="1">
    <citation type="submission" date="2023-09" db="EMBL/GenBank/DDBJ databases">
        <title>Streptomyces sp. nov.: A antagonism against Alternaria gaisen Producing Streptochlin, Isolated from Tamarix root soil.</title>
        <authorList>
            <person name="Chen Y."/>
        </authorList>
    </citation>
    <scope>NUCLEOTIDE SEQUENCE [LARGE SCALE GENOMIC DNA]</scope>
    <source>
        <strain evidence="9 10">TRM76323</strain>
    </source>
</reference>
<keyword evidence="7" id="KW-0732">Signal</keyword>
<dbReference type="RefSeq" id="WP_315877553.1">
    <property type="nucleotide sequence ID" value="NZ_JAWCTQ010000009.1"/>
</dbReference>
<evidence type="ECO:0000256" key="1">
    <source>
        <dbReference type="ARBA" id="ARBA00004752"/>
    </source>
</evidence>
<organism evidence="9 10">
    <name type="scientific">Streptomyces tamarix</name>
    <dbReference type="NCBI Taxonomy" id="3078565"/>
    <lineage>
        <taxon>Bacteria</taxon>
        <taxon>Bacillati</taxon>
        <taxon>Actinomycetota</taxon>
        <taxon>Actinomycetes</taxon>
        <taxon>Kitasatosporales</taxon>
        <taxon>Streptomycetaceae</taxon>
        <taxon>Streptomyces</taxon>
    </lineage>
</organism>
<comment type="pathway">
    <text evidence="1 6">Cell wall biogenesis; peptidoglycan biosynthesis.</text>
</comment>
<evidence type="ECO:0000256" key="4">
    <source>
        <dbReference type="ARBA" id="ARBA00022984"/>
    </source>
</evidence>
<dbReference type="CDD" id="cd16913">
    <property type="entry name" value="YkuD_like"/>
    <property type="match status" value="1"/>
</dbReference>
<proteinExistence type="predicted"/>
<evidence type="ECO:0000313" key="10">
    <source>
        <dbReference type="Proteomes" id="UP001250181"/>
    </source>
</evidence>
<keyword evidence="5 6" id="KW-0961">Cell wall biogenesis/degradation</keyword>
<keyword evidence="4 6" id="KW-0573">Peptidoglycan synthesis</keyword>
<evidence type="ECO:0000259" key="8">
    <source>
        <dbReference type="PROSITE" id="PS52029"/>
    </source>
</evidence>